<keyword evidence="1" id="KW-0472">Membrane</keyword>
<dbReference type="Gene3D" id="1.20.120.1630">
    <property type="match status" value="1"/>
</dbReference>
<dbReference type="PANTHER" id="PTHR32251:SF17">
    <property type="entry name" value="STEROID 5-ALPHA REDUCTASE C-TERMINAL DOMAIN-CONTAINING PROTEIN"/>
    <property type="match status" value="1"/>
</dbReference>
<feature type="transmembrane region" description="Helical" evidence="1">
    <location>
        <begin position="6"/>
        <end position="23"/>
    </location>
</feature>
<dbReference type="InterPro" id="IPR010721">
    <property type="entry name" value="UstE-like"/>
</dbReference>
<feature type="transmembrane region" description="Helical" evidence="1">
    <location>
        <begin position="187"/>
        <end position="204"/>
    </location>
</feature>
<proteinExistence type="predicted"/>
<dbReference type="PANTHER" id="PTHR32251">
    <property type="entry name" value="3-OXO-5-ALPHA-STEROID 4-DEHYDROGENASE"/>
    <property type="match status" value="1"/>
</dbReference>
<reference evidence="2" key="1">
    <citation type="submission" date="2019-06" db="EMBL/GenBank/DDBJ databases">
        <authorList>
            <person name="Zheng W."/>
        </authorList>
    </citation>
    <scope>NUCLEOTIDE SEQUENCE</scope>
    <source>
        <strain evidence="2">QDHG01</strain>
    </source>
</reference>
<keyword evidence="1" id="KW-1133">Transmembrane helix</keyword>
<feature type="transmembrane region" description="Helical" evidence="1">
    <location>
        <begin position="30"/>
        <end position="50"/>
    </location>
</feature>
<feature type="transmembrane region" description="Helical" evidence="1">
    <location>
        <begin position="56"/>
        <end position="75"/>
    </location>
</feature>
<feature type="transmembrane region" description="Helical" evidence="1">
    <location>
        <begin position="135"/>
        <end position="156"/>
    </location>
</feature>
<protein>
    <recommendedName>
        <fullName evidence="4">Steroid 5-alpha reductase C-terminal domain-containing protein</fullName>
    </recommendedName>
</protein>
<keyword evidence="1" id="KW-0812">Transmembrane</keyword>
<evidence type="ECO:0000313" key="3">
    <source>
        <dbReference type="Proteomes" id="UP000785679"/>
    </source>
</evidence>
<dbReference type="Pfam" id="PF06966">
    <property type="entry name" value="DUF1295"/>
    <property type="match status" value="1"/>
</dbReference>
<name>A0A8J8NVD7_HALGN</name>
<evidence type="ECO:0000256" key="1">
    <source>
        <dbReference type="SAM" id="Phobius"/>
    </source>
</evidence>
<dbReference type="GO" id="GO:0016020">
    <property type="term" value="C:membrane"/>
    <property type="evidence" value="ECO:0007669"/>
    <property type="project" value="TreeGrafter"/>
</dbReference>
<accession>A0A8J8NVD7</accession>
<dbReference type="Proteomes" id="UP000785679">
    <property type="component" value="Unassembled WGS sequence"/>
</dbReference>
<sequence>MDIWIPIASVFVFNLAAYFIAQVKKDNSIIDILWGICFVIPNLVSLLISGNWNERTILTFTLVTIWALRLAWHIGSRHSGKEDFRYQDMRKRWTAVSTGYYYWAAFIYVFMMQALFSVIVNSSALFVSIWSSPEFFALDVIGAAVWAFGFIFEMVADYQLQKFRDDPSNRGKLIKCGLWRYSRHPNYFGEAVLWWGIFIIAVSVEYGWITVYAPLFITLLIRFVSGVPLLENKYKDRPEFQEYCRETNVFFPWFVSKIPAEREQLSGA</sequence>
<organism evidence="2 3">
    <name type="scientific">Halteria grandinella</name>
    <dbReference type="NCBI Taxonomy" id="5974"/>
    <lineage>
        <taxon>Eukaryota</taxon>
        <taxon>Sar</taxon>
        <taxon>Alveolata</taxon>
        <taxon>Ciliophora</taxon>
        <taxon>Intramacronucleata</taxon>
        <taxon>Spirotrichea</taxon>
        <taxon>Stichotrichia</taxon>
        <taxon>Sporadotrichida</taxon>
        <taxon>Halteriidae</taxon>
        <taxon>Halteria</taxon>
    </lineage>
</organism>
<evidence type="ECO:0000313" key="2">
    <source>
        <dbReference type="EMBL" id="TNV81374.1"/>
    </source>
</evidence>
<dbReference type="EMBL" id="RRYP01006228">
    <property type="protein sequence ID" value="TNV81374.1"/>
    <property type="molecule type" value="Genomic_DNA"/>
</dbReference>
<dbReference type="AlphaFoldDB" id="A0A8J8NVD7"/>
<feature type="transmembrane region" description="Helical" evidence="1">
    <location>
        <begin position="100"/>
        <end position="129"/>
    </location>
</feature>
<gene>
    <name evidence="2" type="ORF">FGO68_gene3037</name>
</gene>
<dbReference type="OrthoDB" id="201504at2759"/>
<comment type="caution">
    <text evidence="2">The sequence shown here is derived from an EMBL/GenBank/DDBJ whole genome shotgun (WGS) entry which is preliminary data.</text>
</comment>
<keyword evidence="3" id="KW-1185">Reference proteome</keyword>
<dbReference type="PROSITE" id="PS50244">
    <property type="entry name" value="S5A_REDUCTASE"/>
    <property type="match status" value="1"/>
</dbReference>
<evidence type="ECO:0008006" key="4">
    <source>
        <dbReference type="Google" id="ProtNLM"/>
    </source>
</evidence>